<dbReference type="OrthoDB" id="9802426at2"/>
<dbReference type="Pfam" id="PF00486">
    <property type="entry name" value="Trans_reg_C"/>
    <property type="match status" value="1"/>
</dbReference>
<dbReference type="GO" id="GO:0000976">
    <property type="term" value="F:transcription cis-regulatory region binding"/>
    <property type="evidence" value="ECO:0007669"/>
    <property type="project" value="TreeGrafter"/>
</dbReference>
<gene>
    <name evidence="8" type="ORF">EYW47_15610</name>
</gene>
<dbReference type="CDD" id="cd00383">
    <property type="entry name" value="trans_reg_C"/>
    <property type="match status" value="1"/>
</dbReference>
<dbReference type="AlphaFoldDB" id="A0A4R5M9X1"/>
<dbReference type="Pfam" id="PF00072">
    <property type="entry name" value="Response_reg"/>
    <property type="match status" value="1"/>
</dbReference>
<dbReference type="PANTHER" id="PTHR48111">
    <property type="entry name" value="REGULATOR OF RPOS"/>
    <property type="match status" value="1"/>
</dbReference>
<keyword evidence="3 5" id="KW-0238">DNA-binding</keyword>
<evidence type="ECO:0000259" key="7">
    <source>
        <dbReference type="PROSITE" id="PS51755"/>
    </source>
</evidence>
<dbReference type="SMART" id="SM00862">
    <property type="entry name" value="Trans_reg_C"/>
    <property type="match status" value="1"/>
</dbReference>
<dbReference type="InterPro" id="IPR001867">
    <property type="entry name" value="OmpR/PhoB-type_DNA-bd"/>
</dbReference>
<organism evidence="8 9">
    <name type="scientific">Paraburkholderia silviterrae</name>
    <dbReference type="NCBI Taxonomy" id="2528715"/>
    <lineage>
        <taxon>Bacteria</taxon>
        <taxon>Pseudomonadati</taxon>
        <taxon>Pseudomonadota</taxon>
        <taxon>Betaproteobacteria</taxon>
        <taxon>Burkholderiales</taxon>
        <taxon>Burkholderiaceae</taxon>
        <taxon>Paraburkholderia</taxon>
    </lineage>
</organism>
<dbReference type="RefSeq" id="WP_133195715.1">
    <property type="nucleotide sequence ID" value="NZ_JBHUCW010000009.1"/>
</dbReference>
<evidence type="ECO:0000313" key="8">
    <source>
        <dbReference type="EMBL" id="TDG23345.1"/>
    </source>
</evidence>
<feature type="domain" description="Response regulatory" evidence="6">
    <location>
        <begin position="2"/>
        <end position="117"/>
    </location>
</feature>
<dbReference type="PROSITE" id="PS51755">
    <property type="entry name" value="OMPR_PHOB"/>
    <property type="match status" value="1"/>
</dbReference>
<keyword evidence="2" id="KW-0902">Two-component regulatory system</keyword>
<dbReference type="InterPro" id="IPR036388">
    <property type="entry name" value="WH-like_DNA-bd_sf"/>
</dbReference>
<evidence type="ECO:0000259" key="6">
    <source>
        <dbReference type="PROSITE" id="PS50110"/>
    </source>
</evidence>
<keyword evidence="1 4" id="KW-0597">Phosphoprotein</keyword>
<feature type="domain" description="OmpR/PhoB-type" evidence="7">
    <location>
        <begin position="126"/>
        <end position="226"/>
    </location>
</feature>
<sequence length="227" mass="25098">MRIAILDSDPEQAEFIRGVLAPEGYVCRPFTQGRALLRSLRRETFDLLILDHALPDMVGFDVLTKIREIVAIHVPVIFVTSFQADSDETSALNAGADDYLIKPVEAGVLRARIGSVLRRARAVAPGNGEEAADAFEFDPVACSVSRNGVAVHLTARQFKLALLFYQHLGTTLSREHILDLVWNGEDGVSSRTIDTQICRLRTKLTLAPESGYRLASVHGRGYRLDRL</sequence>
<dbReference type="GO" id="GO:0005829">
    <property type="term" value="C:cytosol"/>
    <property type="evidence" value="ECO:0007669"/>
    <property type="project" value="TreeGrafter"/>
</dbReference>
<comment type="caution">
    <text evidence="8">The sequence shown here is derived from an EMBL/GenBank/DDBJ whole genome shotgun (WGS) entry which is preliminary data.</text>
</comment>
<dbReference type="InterPro" id="IPR011006">
    <property type="entry name" value="CheY-like_superfamily"/>
</dbReference>
<dbReference type="EMBL" id="SMRP01000006">
    <property type="protein sequence ID" value="TDG23345.1"/>
    <property type="molecule type" value="Genomic_DNA"/>
</dbReference>
<dbReference type="Gene3D" id="1.10.10.10">
    <property type="entry name" value="Winged helix-like DNA-binding domain superfamily/Winged helix DNA-binding domain"/>
    <property type="match status" value="1"/>
</dbReference>
<feature type="modified residue" description="4-aspartylphosphate" evidence="4">
    <location>
        <position position="51"/>
    </location>
</feature>
<dbReference type="SMART" id="SM00448">
    <property type="entry name" value="REC"/>
    <property type="match status" value="1"/>
</dbReference>
<dbReference type="GO" id="GO:0006355">
    <property type="term" value="P:regulation of DNA-templated transcription"/>
    <property type="evidence" value="ECO:0007669"/>
    <property type="project" value="InterPro"/>
</dbReference>
<dbReference type="InterPro" id="IPR001789">
    <property type="entry name" value="Sig_transdc_resp-reg_receiver"/>
</dbReference>
<dbReference type="Proteomes" id="UP000295722">
    <property type="component" value="Unassembled WGS sequence"/>
</dbReference>
<name>A0A4R5M9X1_9BURK</name>
<dbReference type="InterPro" id="IPR039420">
    <property type="entry name" value="WalR-like"/>
</dbReference>
<evidence type="ECO:0000256" key="4">
    <source>
        <dbReference type="PROSITE-ProRule" id="PRU00169"/>
    </source>
</evidence>
<dbReference type="CDD" id="cd17574">
    <property type="entry name" value="REC_OmpR"/>
    <property type="match status" value="1"/>
</dbReference>
<dbReference type="Gene3D" id="3.40.50.2300">
    <property type="match status" value="1"/>
</dbReference>
<protein>
    <submittedName>
        <fullName evidence="8">Response regulator transcription factor</fullName>
    </submittedName>
</protein>
<dbReference type="PANTHER" id="PTHR48111:SF40">
    <property type="entry name" value="PHOSPHATE REGULON TRANSCRIPTIONAL REGULATORY PROTEIN PHOB"/>
    <property type="match status" value="1"/>
</dbReference>
<dbReference type="PROSITE" id="PS50110">
    <property type="entry name" value="RESPONSE_REGULATORY"/>
    <property type="match status" value="1"/>
</dbReference>
<reference evidence="8 9" key="1">
    <citation type="submission" date="2019-03" db="EMBL/GenBank/DDBJ databases">
        <title>Paraburkholderia sp. 4M-K11, isolated from subtropical forest soil.</title>
        <authorList>
            <person name="Gao Z.-H."/>
            <person name="Qiu L.-H."/>
        </authorList>
    </citation>
    <scope>NUCLEOTIDE SEQUENCE [LARGE SCALE GENOMIC DNA]</scope>
    <source>
        <strain evidence="8 9">4M-K11</strain>
    </source>
</reference>
<dbReference type="SUPFAM" id="SSF52172">
    <property type="entry name" value="CheY-like"/>
    <property type="match status" value="1"/>
</dbReference>
<proteinExistence type="predicted"/>
<accession>A0A4R5M9X1</accession>
<keyword evidence="9" id="KW-1185">Reference proteome</keyword>
<evidence type="ECO:0000256" key="2">
    <source>
        <dbReference type="ARBA" id="ARBA00023012"/>
    </source>
</evidence>
<dbReference type="GO" id="GO:0032993">
    <property type="term" value="C:protein-DNA complex"/>
    <property type="evidence" value="ECO:0007669"/>
    <property type="project" value="TreeGrafter"/>
</dbReference>
<dbReference type="GO" id="GO:0000156">
    <property type="term" value="F:phosphorelay response regulator activity"/>
    <property type="evidence" value="ECO:0007669"/>
    <property type="project" value="TreeGrafter"/>
</dbReference>
<evidence type="ECO:0000313" key="9">
    <source>
        <dbReference type="Proteomes" id="UP000295722"/>
    </source>
</evidence>
<evidence type="ECO:0000256" key="5">
    <source>
        <dbReference type="PROSITE-ProRule" id="PRU01091"/>
    </source>
</evidence>
<feature type="DNA-binding region" description="OmpR/PhoB-type" evidence="5">
    <location>
        <begin position="126"/>
        <end position="226"/>
    </location>
</feature>
<evidence type="ECO:0000256" key="3">
    <source>
        <dbReference type="ARBA" id="ARBA00023125"/>
    </source>
</evidence>
<evidence type="ECO:0000256" key="1">
    <source>
        <dbReference type="ARBA" id="ARBA00022553"/>
    </source>
</evidence>